<keyword evidence="8" id="KW-1185">Reference proteome</keyword>
<dbReference type="AlphaFoldDB" id="A0A5J5G3X3"/>
<evidence type="ECO:0000256" key="4">
    <source>
        <dbReference type="ARBA" id="ARBA00022989"/>
    </source>
</evidence>
<organism evidence="7 8">
    <name type="scientific">Affinibrenneria salicis</name>
    <dbReference type="NCBI Taxonomy" id="2590031"/>
    <lineage>
        <taxon>Bacteria</taxon>
        <taxon>Pseudomonadati</taxon>
        <taxon>Pseudomonadota</taxon>
        <taxon>Gammaproteobacteria</taxon>
        <taxon>Enterobacterales</taxon>
        <taxon>Pectobacteriaceae</taxon>
        <taxon>Affinibrenneria</taxon>
    </lineage>
</organism>
<keyword evidence="3 6" id="KW-0812">Transmembrane</keyword>
<feature type="transmembrane region" description="Helical" evidence="6">
    <location>
        <begin position="48"/>
        <end position="66"/>
    </location>
</feature>
<feature type="transmembrane region" description="Helical" evidence="6">
    <location>
        <begin position="9"/>
        <end position="42"/>
    </location>
</feature>
<comment type="similarity">
    <text evidence="2 6">Belongs to the 4-toluene sulfonate uptake permease (TSUP) (TC 2.A.102) family.</text>
</comment>
<sequence length="251" mass="26659">MITFSTMQILICLGLGMGLGICGGLLGIGGGLIAIPVITYLFHMPQSLAQGTVLIMIIPNVLLSFIQYKKRNNIQLRNIIVLCAISSIVSFFAARYASHMNSDNLTSLFSGFLLIIGGYYFTQVSFKAKLPKFNLSPAFLPLLGVVSGIASGLFTVGGGLVVVPLLVALFSYSQTKAQGTALALVVPGAVSALVSYSLSGDVSWHIGIPLALGGVFSVSWGVYLAHKIPSNILKICFCSVIFFVAIFTWLI</sequence>
<dbReference type="Pfam" id="PF01925">
    <property type="entry name" value="TauE"/>
    <property type="match status" value="1"/>
</dbReference>
<dbReference type="EMBL" id="VYKJ01000004">
    <property type="protein sequence ID" value="KAA9000733.1"/>
    <property type="molecule type" value="Genomic_DNA"/>
</dbReference>
<comment type="subcellular location">
    <subcellularLocation>
        <location evidence="6">Cell membrane</location>
        <topology evidence="6">Multi-pass membrane protein</topology>
    </subcellularLocation>
    <subcellularLocation>
        <location evidence="1">Membrane</location>
        <topology evidence="1">Multi-pass membrane protein</topology>
    </subcellularLocation>
</comment>
<dbReference type="InterPro" id="IPR051598">
    <property type="entry name" value="TSUP/Inactive_protease-like"/>
</dbReference>
<evidence type="ECO:0000256" key="6">
    <source>
        <dbReference type="RuleBase" id="RU363041"/>
    </source>
</evidence>
<evidence type="ECO:0000256" key="1">
    <source>
        <dbReference type="ARBA" id="ARBA00004141"/>
    </source>
</evidence>
<comment type="caution">
    <text evidence="7">The sequence shown here is derived from an EMBL/GenBank/DDBJ whole genome shotgun (WGS) entry which is preliminary data.</text>
</comment>
<keyword evidence="6" id="KW-1003">Cell membrane</keyword>
<feature type="transmembrane region" description="Helical" evidence="6">
    <location>
        <begin position="78"/>
        <end position="98"/>
    </location>
</feature>
<keyword evidence="4 6" id="KW-1133">Transmembrane helix</keyword>
<dbReference type="PANTHER" id="PTHR43701">
    <property type="entry name" value="MEMBRANE TRANSPORTER PROTEIN MJ0441-RELATED"/>
    <property type="match status" value="1"/>
</dbReference>
<dbReference type="OrthoDB" id="7030574at2"/>
<protein>
    <recommendedName>
        <fullName evidence="6">Probable membrane transporter protein</fullName>
    </recommendedName>
</protein>
<evidence type="ECO:0000313" key="7">
    <source>
        <dbReference type="EMBL" id="KAA9000733.1"/>
    </source>
</evidence>
<gene>
    <name evidence="7" type="ORF">FJU30_11040</name>
</gene>
<evidence type="ECO:0000256" key="5">
    <source>
        <dbReference type="ARBA" id="ARBA00023136"/>
    </source>
</evidence>
<evidence type="ECO:0000256" key="3">
    <source>
        <dbReference type="ARBA" id="ARBA00022692"/>
    </source>
</evidence>
<evidence type="ECO:0000256" key="2">
    <source>
        <dbReference type="ARBA" id="ARBA00009142"/>
    </source>
</evidence>
<dbReference type="Proteomes" id="UP000335415">
    <property type="component" value="Unassembled WGS sequence"/>
</dbReference>
<accession>A0A5J5G3X3</accession>
<evidence type="ECO:0000313" key="8">
    <source>
        <dbReference type="Proteomes" id="UP000335415"/>
    </source>
</evidence>
<feature type="transmembrane region" description="Helical" evidence="6">
    <location>
        <begin position="104"/>
        <end position="121"/>
    </location>
</feature>
<feature type="transmembrane region" description="Helical" evidence="6">
    <location>
        <begin position="232"/>
        <end position="250"/>
    </location>
</feature>
<dbReference type="InterPro" id="IPR002781">
    <property type="entry name" value="TM_pro_TauE-like"/>
</dbReference>
<dbReference type="PANTHER" id="PTHR43701:SF2">
    <property type="entry name" value="MEMBRANE TRANSPORTER PROTEIN YJNA-RELATED"/>
    <property type="match status" value="1"/>
</dbReference>
<proteinExistence type="inferred from homology"/>
<reference evidence="7 8" key="1">
    <citation type="submission" date="2019-09" db="EMBL/GenBank/DDBJ databases">
        <authorList>
            <person name="Li Y."/>
        </authorList>
    </citation>
    <scope>NUCLEOTIDE SEQUENCE [LARGE SCALE GENOMIC DNA]</scope>
    <source>
        <strain evidence="7 8">L3-3HA</strain>
    </source>
</reference>
<feature type="transmembrane region" description="Helical" evidence="6">
    <location>
        <begin position="204"/>
        <end position="225"/>
    </location>
</feature>
<name>A0A5J5G3X3_9GAMM</name>
<feature type="transmembrane region" description="Helical" evidence="6">
    <location>
        <begin position="133"/>
        <end position="150"/>
    </location>
</feature>
<keyword evidence="5 6" id="KW-0472">Membrane</keyword>
<dbReference type="GO" id="GO:0005886">
    <property type="term" value="C:plasma membrane"/>
    <property type="evidence" value="ECO:0007669"/>
    <property type="project" value="UniProtKB-SubCell"/>
</dbReference>
<dbReference type="RefSeq" id="WP_150435000.1">
    <property type="nucleotide sequence ID" value="NZ_VYKJ01000004.1"/>
</dbReference>